<sequence length="383" mass="43555">MFLQIDLHEDDRFFQSILWRESVNDPLLVYLLNTVTFGLAPSPFLAIRTLRKHAQDHGEKYPEAAKILLNSTFVDDILGGAETEEDAREIILALIALLALGDFHPRKWTSSHPSILEGFHASELEIPCLDDPNNPRFSILGMLWLAVKDAFTFNTEFSAPAKTKRGILSAIATLFDPLGLIAPVVLKCKAFMQELWRSHYDWDETLPSEIVEKWSRFQRSMPALKELIIPRLLHRKGSSHFQIHGFCDSSEIGYSAALYLRSALENETAHVSIIIAKTRVAPLKKVKLPRLELCAATLLAELLNAYLPQLETYYKIEKVFCWSDSTTVLSWIRLPTYRLQTFVANRVTIIQSLRSDVVWRHVRSEDNCADPASRGLTPDELLN</sequence>
<evidence type="ECO:0000313" key="1">
    <source>
        <dbReference type="Proteomes" id="UP000087766"/>
    </source>
</evidence>
<reference evidence="2" key="1">
    <citation type="submission" date="2025-08" db="UniProtKB">
        <authorList>
            <consortium name="RefSeq"/>
        </authorList>
    </citation>
    <scope>IDENTIFICATION</scope>
    <source>
        <tissue evidence="2">Leaf</tissue>
    </source>
</reference>
<dbReference type="STRING" id="3916.A0A1S3VWK3"/>
<gene>
    <name evidence="2" type="primary">LOC106779051</name>
</gene>
<dbReference type="InterPro" id="IPR043502">
    <property type="entry name" value="DNA/RNA_pol_sf"/>
</dbReference>
<feature type="non-terminal residue" evidence="2">
    <location>
        <position position="383"/>
    </location>
</feature>
<evidence type="ECO:0000313" key="2">
    <source>
        <dbReference type="RefSeq" id="XP_014522567.1"/>
    </source>
</evidence>
<dbReference type="Pfam" id="PF05380">
    <property type="entry name" value="Peptidase_A17"/>
    <property type="match status" value="1"/>
</dbReference>
<dbReference type="InterPro" id="IPR008042">
    <property type="entry name" value="Retrotrans_Pao"/>
</dbReference>
<dbReference type="GeneID" id="106779051"/>
<dbReference type="PANTHER" id="PTHR47331">
    <property type="entry name" value="PHD-TYPE DOMAIN-CONTAINING PROTEIN"/>
    <property type="match status" value="1"/>
</dbReference>
<dbReference type="AlphaFoldDB" id="A0A1S3VWK3"/>
<name>A0A1S3VWK3_VIGRR</name>
<accession>A0A1S3VWK3</accession>
<dbReference type="SUPFAM" id="SSF56672">
    <property type="entry name" value="DNA/RNA polymerases"/>
    <property type="match status" value="1"/>
</dbReference>
<dbReference type="KEGG" id="vra:106779051"/>
<dbReference type="OrthoDB" id="6583982at2759"/>
<dbReference type="Proteomes" id="UP000087766">
    <property type="component" value="Unplaced"/>
</dbReference>
<keyword evidence="1" id="KW-1185">Reference proteome</keyword>
<organism evidence="1 2">
    <name type="scientific">Vigna radiata var. radiata</name>
    <name type="common">Mung bean</name>
    <name type="synonym">Phaseolus aureus</name>
    <dbReference type="NCBI Taxonomy" id="3916"/>
    <lineage>
        <taxon>Eukaryota</taxon>
        <taxon>Viridiplantae</taxon>
        <taxon>Streptophyta</taxon>
        <taxon>Embryophyta</taxon>
        <taxon>Tracheophyta</taxon>
        <taxon>Spermatophyta</taxon>
        <taxon>Magnoliopsida</taxon>
        <taxon>eudicotyledons</taxon>
        <taxon>Gunneridae</taxon>
        <taxon>Pentapetalae</taxon>
        <taxon>rosids</taxon>
        <taxon>fabids</taxon>
        <taxon>Fabales</taxon>
        <taxon>Fabaceae</taxon>
        <taxon>Papilionoideae</taxon>
        <taxon>50 kb inversion clade</taxon>
        <taxon>NPAAA clade</taxon>
        <taxon>indigoferoid/millettioid clade</taxon>
        <taxon>Phaseoleae</taxon>
        <taxon>Vigna</taxon>
    </lineage>
</organism>
<protein>
    <submittedName>
        <fullName evidence="2">Uncharacterized protein LOC106779051</fullName>
    </submittedName>
</protein>
<proteinExistence type="predicted"/>
<dbReference type="PANTHER" id="PTHR47331:SF4">
    <property type="entry name" value="PEPTIDASE S1 DOMAIN-CONTAINING PROTEIN"/>
    <property type="match status" value="1"/>
</dbReference>
<dbReference type="RefSeq" id="XP_014522567.1">
    <property type="nucleotide sequence ID" value="XM_014667081.1"/>
</dbReference>